<evidence type="ECO:0000256" key="4">
    <source>
        <dbReference type="ARBA" id="ARBA00022475"/>
    </source>
</evidence>
<dbReference type="Pfam" id="PF01925">
    <property type="entry name" value="TauE"/>
    <property type="match status" value="1"/>
</dbReference>
<dbReference type="RefSeq" id="WP_055672618.1">
    <property type="nucleotide sequence ID" value="NZ_CXWD01000012.1"/>
</dbReference>
<accession>A0A0M7AF46</accession>
<dbReference type="PANTHER" id="PTHR30269:SF37">
    <property type="entry name" value="MEMBRANE TRANSPORTER PROTEIN"/>
    <property type="match status" value="1"/>
</dbReference>
<comment type="subcellular location">
    <subcellularLocation>
        <location evidence="1 8">Cell membrane</location>
        <topology evidence="1 8">Multi-pass membrane protein</topology>
    </subcellularLocation>
</comment>
<dbReference type="PANTHER" id="PTHR30269">
    <property type="entry name" value="TRANSMEMBRANE PROTEIN YFCA"/>
    <property type="match status" value="1"/>
</dbReference>
<keyword evidence="10" id="KW-1185">Reference proteome</keyword>
<evidence type="ECO:0000256" key="8">
    <source>
        <dbReference type="RuleBase" id="RU363041"/>
    </source>
</evidence>
<name>A0A0M7AF46_9HYPH</name>
<evidence type="ECO:0000256" key="3">
    <source>
        <dbReference type="ARBA" id="ARBA00022448"/>
    </source>
</evidence>
<feature type="transmembrane region" description="Helical" evidence="8">
    <location>
        <begin position="100"/>
        <end position="119"/>
    </location>
</feature>
<keyword evidence="6 8" id="KW-1133">Transmembrane helix</keyword>
<evidence type="ECO:0000256" key="2">
    <source>
        <dbReference type="ARBA" id="ARBA00009142"/>
    </source>
</evidence>
<feature type="transmembrane region" description="Helical" evidence="8">
    <location>
        <begin position="76"/>
        <end position="94"/>
    </location>
</feature>
<feature type="transmembrane region" description="Helical" evidence="8">
    <location>
        <begin position="228"/>
        <end position="246"/>
    </location>
</feature>
<organism evidence="9 10">
    <name type="scientific">Roseibium alexandrii</name>
    <dbReference type="NCBI Taxonomy" id="388408"/>
    <lineage>
        <taxon>Bacteria</taxon>
        <taxon>Pseudomonadati</taxon>
        <taxon>Pseudomonadota</taxon>
        <taxon>Alphaproteobacteria</taxon>
        <taxon>Hyphomicrobiales</taxon>
        <taxon>Stappiaceae</taxon>
        <taxon>Roseibium</taxon>
    </lineage>
</organism>
<evidence type="ECO:0000256" key="7">
    <source>
        <dbReference type="ARBA" id="ARBA00023136"/>
    </source>
</evidence>
<comment type="similarity">
    <text evidence="2 8">Belongs to the 4-toluene sulfonate uptake permease (TSUP) (TC 2.A.102) family.</text>
</comment>
<keyword evidence="3" id="KW-0813">Transport</keyword>
<sequence>MLLITDPWFYAAAVPAVICVGLSKGGFGGTFAMLGVPIMSLVISPLQAAGIMLPILLVMDAVALMAYKGKADWRSLAILLPAAMLGIGIGWGTAAYVNDTFVTLMIGVISLAFVADYVFKRRKEAAALGHNIPKGSFWGAVAGFTSFISHTGGPPFQMYMLPLKLAPMLFAGTAVIFFATVNAVKVIPYFFLGQFDTTNLTTSAVLFPVALVATLAGVRLVRIIKAETFYTIIYVVMGLIGAKLTYDGLAGLLA</sequence>
<keyword evidence="7 8" id="KW-0472">Membrane</keyword>
<dbReference type="AlphaFoldDB" id="A0A0M7AF46"/>
<dbReference type="InterPro" id="IPR002781">
    <property type="entry name" value="TM_pro_TauE-like"/>
</dbReference>
<feature type="transmembrane region" description="Helical" evidence="8">
    <location>
        <begin position="203"/>
        <end position="221"/>
    </location>
</feature>
<evidence type="ECO:0000256" key="1">
    <source>
        <dbReference type="ARBA" id="ARBA00004651"/>
    </source>
</evidence>
<protein>
    <recommendedName>
        <fullName evidence="8">Probable membrane transporter protein</fullName>
    </recommendedName>
</protein>
<feature type="transmembrane region" description="Helical" evidence="8">
    <location>
        <begin position="47"/>
        <end position="67"/>
    </location>
</feature>
<evidence type="ECO:0000313" key="9">
    <source>
        <dbReference type="EMBL" id="CTQ72373.1"/>
    </source>
</evidence>
<gene>
    <name evidence="9" type="ORF">LAX5112_03158</name>
</gene>
<feature type="transmembrane region" description="Helical" evidence="8">
    <location>
        <begin position="168"/>
        <end position="191"/>
    </location>
</feature>
<keyword evidence="4 8" id="KW-1003">Cell membrane</keyword>
<feature type="transmembrane region" description="Helical" evidence="8">
    <location>
        <begin position="7"/>
        <end position="27"/>
    </location>
</feature>
<dbReference type="STRING" id="388408.LAX5112_03158"/>
<dbReference type="Proteomes" id="UP000053235">
    <property type="component" value="Unassembled WGS sequence"/>
</dbReference>
<reference evidence="10" key="1">
    <citation type="submission" date="2015-07" db="EMBL/GenBank/DDBJ databases">
        <authorList>
            <person name="Rodrigo-Torres Lidia"/>
            <person name="Arahal R.David."/>
        </authorList>
    </citation>
    <scope>NUCLEOTIDE SEQUENCE [LARGE SCALE GENOMIC DNA]</scope>
    <source>
        <strain evidence="10">CECT 5112</strain>
    </source>
</reference>
<evidence type="ECO:0000256" key="6">
    <source>
        <dbReference type="ARBA" id="ARBA00022989"/>
    </source>
</evidence>
<evidence type="ECO:0000256" key="5">
    <source>
        <dbReference type="ARBA" id="ARBA00022692"/>
    </source>
</evidence>
<keyword evidence="5 8" id="KW-0812">Transmembrane</keyword>
<dbReference type="OrthoDB" id="7028171at2"/>
<dbReference type="GO" id="GO:0005886">
    <property type="term" value="C:plasma membrane"/>
    <property type="evidence" value="ECO:0007669"/>
    <property type="project" value="UniProtKB-SubCell"/>
</dbReference>
<dbReference type="InterPro" id="IPR052017">
    <property type="entry name" value="TSUP"/>
</dbReference>
<evidence type="ECO:0000313" key="10">
    <source>
        <dbReference type="Proteomes" id="UP000053235"/>
    </source>
</evidence>
<dbReference type="EMBL" id="CXWD01000012">
    <property type="protein sequence ID" value="CTQ72373.1"/>
    <property type="molecule type" value="Genomic_DNA"/>
</dbReference>
<proteinExistence type="inferred from homology"/>